<feature type="compositionally biased region" description="Basic residues" evidence="1">
    <location>
        <begin position="77"/>
        <end position="86"/>
    </location>
</feature>
<feature type="compositionally biased region" description="Gly residues" evidence="1">
    <location>
        <begin position="67"/>
        <end position="76"/>
    </location>
</feature>
<protein>
    <submittedName>
        <fullName evidence="3">Uncharacterized protein</fullName>
    </submittedName>
</protein>
<evidence type="ECO:0000256" key="2">
    <source>
        <dbReference type="SAM" id="Phobius"/>
    </source>
</evidence>
<gene>
    <name evidence="3" type="ORF">ACJIZ3_020853</name>
</gene>
<keyword evidence="2" id="KW-1133">Transmembrane helix</keyword>
<name>A0ABD3SJS3_9LAMI</name>
<feature type="region of interest" description="Disordered" evidence="1">
    <location>
        <begin position="67"/>
        <end position="86"/>
    </location>
</feature>
<evidence type="ECO:0000313" key="4">
    <source>
        <dbReference type="Proteomes" id="UP001634393"/>
    </source>
</evidence>
<evidence type="ECO:0000256" key="1">
    <source>
        <dbReference type="SAM" id="MobiDB-lite"/>
    </source>
</evidence>
<feature type="transmembrane region" description="Helical" evidence="2">
    <location>
        <begin position="58"/>
        <end position="77"/>
    </location>
</feature>
<dbReference type="EMBL" id="JBJXBP010000006">
    <property type="protein sequence ID" value="KAL3824824.1"/>
    <property type="molecule type" value="Genomic_DNA"/>
</dbReference>
<keyword evidence="2" id="KW-0812">Transmembrane</keyword>
<dbReference type="AlphaFoldDB" id="A0ABD3SJS3"/>
<organism evidence="3 4">
    <name type="scientific">Penstemon smallii</name>
    <dbReference type="NCBI Taxonomy" id="265156"/>
    <lineage>
        <taxon>Eukaryota</taxon>
        <taxon>Viridiplantae</taxon>
        <taxon>Streptophyta</taxon>
        <taxon>Embryophyta</taxon>
        <taxon>Tracheophyta</taxon>
        <taxon>Spermatophyta</taxon>
        <taxon>Magnoliopsida</taxon>
        <taxon>eudicotyledons</taxon>
        <taxon>Gunneridae</taxon>
        <taxon>Pentapetalae</taxon>
        <taxon>asterids</taxon>
        <taxon>lamiids</taxon>
        <taxon>Lamiales</taxon>
        <taxon>Plantaginaceae</taxon>
        <taxon>Cheloneae</taxon>
        <taxon>Penstemon</taxon>
    </lineage>
</organism>
<comment type="caution">
    <text evidence="3">The sequence shown here is derived from an EMBL/GenBank/DDBJ whole genome shotgun (WGS) entry which is preliminary data.</text>
</comment>
<sequence>MLVLRAVLRRCVDTVVLRPAVGLAAGIDGGGGVLGGLSIGARGTVAAGGTVASEEKSYIASLAAGGGTVAGGVGGSGRRRKKERKR</sequence>
<keyword evidence="4" id="KW-1185">Reference proteome</keyword>
<keyword evidence="2" id="KW-0472">Membrane</keyword>
<dbReference type="Proteomes" id="UP001634393">
    <property type="component" value="Unassembled WGS sequence"/>
</dbReference>
<proteinExistence type="predicted"/>
<evidence type="ECO:0000313" key="3">
    <source>
        <dbReference type="EMBL" id="KAL3824824.1"/>
    </source>
</evidence>
<accession>A0ABD3SJS3</accession>
<reference evidence="3 4" key="1">
    <citation type="submission" date="2024-12" db="EMBL/GenBank/DDBJ databases">
        <title>The unique morphological basis and parallel evolutionary history of personate flowers in Penstemon.</title>
        <authorList>
            <person name="Depatie T.H."/>
            <person name="Wessinger C.A."/>
        </authorList>
    </citation>
    <scope>NUCLEOTIDE SEQUENCE [LARGE SCALE GENOMIC DNA]</scope>
    <source>
        <strain evidence="3">WTNN_2</strain>
        <tissue evidence="3">Leaf</tissue>
    </source>
</reference>